<dbReference type="Proteomes" id="UP000596661">
    <property type="component" value="Chromosome 1"/>
</dbReference>
<name>A0A803NRG7_CANSA</name>
<evidence type="ECO:0000313" key="2">
    <source>
        <dbReference type="Proteomes" id="UP000596661"/>
    </source>
</evidence>
<dbReference type="EMBL" id="UZAU01000018">
    <property type="status" value="NOT_ANNOTATED_CDS"/>
    <property type="molecule type" value="Genomic_DNA"/>
</dbReference>
<dbReference type="EnsemblPlants" id="evm.model.01.927">
    <property type="protein sequence ID" value="cds.evm.model.01.927"/>
    <property type="gene ID" value="evm.TU.01.927"/>
</dbReference>
<dbReference type="AlphaFoldDB" id="A0A803NRG7"/>
<accession>A0A803NRG7</accession>
<sequence>MVFALPEDVAPTPTPHSNHVFLVRVLTDNYFHKSAFIDQMSGHWKDHYPAVISDYGDDLFKVSFSCVGDKFKVQIYCLHFLSKSKALAKALSELIGEFIEIQEDSFNEG</sequence>
<proteinExistence type="predicted"/>
<reference evidence="1" key="2">
    <citation type="submission" date="2021-03" db="UniProtKB">
        <authorList>
            <consortium name="EnsemblPlants"/>
        </authorList>
    </citation>
    <scope>IDENTIFICATION</scope>
</reference>
<protein>
    <submittedName>
        <fullName evidence="1">Uncharacterized protein</fullName>
    </submittedName>
</protein>
<evidence type="ECO:0000313" key="1">
    <source>
        <dbReference type="EnsemblPlants" id="cds.evm.model.01.927"/>
    </source>
</evidence>
<reference evidence="1" key="1">
    <citation type="submission" date="2018-11" db="EMBL/GenBank/DDBJ databases">
        <authorList>
            <person name="Grassa J C."/>
        </authorList>
    </citation>
    <scope>NUCLEOTIDE SEQUENCE [LARGE SCALE GENOMIC DNA]</scope>
</reference>
<keyword evidence="2" id="KW-1185">Reference proteome</keyword>
<dbReference type="Gramene" id="evm.model.01.927">
    <property type="protein sequence ID" value="cds.evm.model.01.927"/>
    <property type="gene ID" value="evm.TU.01.927"/>
</dbReference>
<organism evidence="1 2">
    <name type="scientific">Cannabis sativa</name>
    <name type="common">Hemp</name>
    <name type="synonym">Marijuana</name>
    <dbReference type="NCBI Taxonomy" id="3483"/>
    <lineage>
        <taxon>Eukaryota</taxon>
        <taxon>Viridiplantae</taxon>
        <taxon>Streptophyta</taxon>
        <taxon>Embryophyta</taxon>
        <taxon>Tracheophyta</taxon>
        <taxon>Spermatophyta</taxon>
        <taxon>Magnoliopsida</taxon>
        <taxon>eudicotyledons</taxon>
        <taxon>Gunneridae</taxon>
        <taxon>Pentapetalae</taxon>
        <taxon>rosids</taxon>
        <taxon>fabids</taxon>
        <taxon>Rosales</taxon>
        <taxon>Cannabaceae</taxon>
        <taxon>Cannabis</taxon>
    </lineage>
</organism>